<sequence length="485" mass="52504">MAVFVDLDDDDCASSGRSCDDAGSTRLPTPISASHDQLKPVIERASSPVDASNTVKSVRVDAMKVNRVAAALTCYPIALSLASHLDLNDLHALAATCRSVHTSLTQYAPQLKAHSLRCVHDETPVLAEALAMTEREEPRMEVSLYGDALTTASAAWQPHAQMEDAMRPFAGSAPEGLYSSVGATSKISSCARDLVAPCRRCGTVVCRNCAAKSPSNARLKDRHRRLCNTCLDAPLEAHLRPLVLPTESTDGVLVSSASSVKSERSYSDHSTSSSGSGIEDRERRQEYPRTFTSAAFLRGPCTCESRGVFLCVPCGQNLGSADTTYKRVWTWRSRYSTHIGGGLGTGLGVGNQGQKCGRGKDCLATGGKAVCWLEIDCTEGHSHDFHRVTDGSELSRMSTPDYTSNKPGYFQQEVEGIGGIVKKKAKKRVKVGATVWEYEDERESGKYLEREAKGAVRSWCGWCGRVCLGQKDRENPCLNLDSIVT</sequence>
<evidence type="ECO:0000313" key="2">
    <source>
        <dbReference type="EMBL" id="EXJ95704.1"/>
    </source>
</evidence>
<dbReference type="InterPro" id="IPR011011">
    <property type="entry name" value="Znf_FYVE_PHD"/>
</dbReference>
<comment type="caution">
    <text evidence="2">The sequence shown here is derived from an EMBL/GenBank/DDBJ whole genome shotgun (WGS) entry which is preliminary data.</text>
</comment>
<name>W9ZMH3_9EURO</name>
<dbReference type="RefSeq" id="XP_007719933.1">
    <property type="nucleotide sequence ID" value="XM_007721743.1"/>
</dbReference>
<dbReference type="Proteomes" id="UP000019484">
    <property type="component" value="Unassembled WGS sequence"/>
</dbReference>
<dbReference type="AlphaFoldDB" id="W9ZMH3"/>
<keyword evidence="3" id="KW-1185">Reference proteome</keyword>
<evidence type="ECO:0000256" key="1">
    <source>
        <dbReference type="SAM" id="MobiDB-lite"/>
    </source>
</evidence>
<feature type="region of interest" description="Disordered" evidence="1">
    <location>
        <begin position="13"/>
        <end position="32"/>
    </location>
</feature>
<evidence type="ECO:0000313" key="3">
    <source>
        <dbReference type="Proteomes" id="UP000019484"/>
    </source>
</evidence>
<dbReference type="eggNOG" id="ENOG502SI13">
    <property type="taxonomic scope" value="Eukaryota"/>
</dbReference>
<dbReference type="SUPFAM" id="SSF57903">
    <property type="entry name" value="FYVE/PHD zinc finger"/>
    <property type="match status" value="1"/>
</dbReference>
<gene>
    <name evidence="2" type="ORF">A1O1_00827</name>
</gene>
<dbReference type="STRING" id="1182541.W9ZMH3"/>
<accession>W9ZMH3</accession>
<organism evidence="2 3">
    <name type="scientific">Capronia coronata CBS 617.96</name>
    <dbReference type="NCBI Taxonomy" id="1182541"/>
    <lineage>
        <taxon>Eukaryota</taxon>
        <taxon>Fungi</taxon>
        <taxon>Dikarya</taxon>
        <taxon>Ascomycota</taxon>
        <taxon>Pezizomycotina</taxon>
        <taxon>Eurotiomycetes</taxon>
        <taxon>Chaetothyriomycetidae</taxon>
        <taxon>Chaetothyriales</taxon>
        <taxon>Herpotrichiellaceae</taxon>
        <taxon>Capronia</taxon>
    </lineage>
</organism>
<proteinExistence type="predicted"/>
<dbReference type="GeneID" id="19155732"/>
<reference evidence="2 3" key="1">
    <citation type="submission" date="2013-03" db="EMBL/GenBank/DDBJ databases">
        <title>The Genome Sequence of Capronia coronata CBS 617.96.</title>
        <authorList>
            <consortium name="The Broad Institute Genomics Platform"/>
            <person name="Cuomo C."/>
            <person name="de Hoog S."/>
            <person name="Gorbushina A."/>
            <person name="Walker B."/>
            <person name="Young S.K."/>
            <person name="Zeng Q."/>
            <person name="Gargeya S."/>
            <person name="Fitzgerald M."/>
            <person name="Haas B."/>
            <person name="Abouelleil A."/>
            <person name="Allen A.W."/>
            <person name="Alvarado L."/>
            <person name="Arachchi H.M."/>
            <person name="Berlin A.M."/>
            <person name="Chapman S.B."/>
            <person name="Gainer-Dewar J."/>
            <person name="Goldberg J."/>
            <person name="Griggs A."/>
            <person name="Gujja S."/>
            <person name="Hansen M."/>
            <person name="Howarth C."/>
            <person name="Imamovic A."/>
            <person name="Ireland A."/>
            <person name="Larimer J."/>
            <person name="McCowan C."/>
            <person name="Murphy C."/>
            <person name="Pearson M."/>
            <person name="Poon T.W."/>
            <person name="Priest M."/>
            <person name="Roberts A."/>
            <person name="Saif S."/>
            <person name="Shea T."/>
            <person name="Sisk P."/>
            <person name="Sykes S."/>
            <person name="Wortman J."/>
            <person name="Nusbaum C."/>
            <person name="Birren B."/>
        </authorList>
    </citation>
    <scope>NUCLEOTIDE SEQUENCE [LARGE SCALE GENOMIC DNA]</scope>
    <source>
        <strain evidence="2 3">CBS 617.96</strain>
    </source>
</reference>
<protein>
    <submittedName>
        <fullName evidence="2">Uncharacterized protein</fullName>
    </submittedName>
</protein>
<feature type="region of interest" description="Disordered" evidence="1">
    <location>
        <begin position="263"/>
        <end position="285"/>
    </location>
</feature>
<dbReference type="OrthoDB" id="5288318at2759"/>
<dbReference type="HOGENOM" id="CLU_031053_0_0_1"/>
<dbReference type="EMBL" id="AMWN01000001">
    <property type="protein sequence ID" value="EXJ95704.1"/>
    <property type="molecule type" value="Genomic_DNA"/>
</dbReference>